<keyword evidence="3" id="KW-1185">Reference proteome</keyword>
<organism evidence="2 3">
    <name type="scientific">Cytospora mali</name>
    <name type="common">Apple Valsa canker fungus</name>
    <name type="synonym">Valsa mali</name>
    <dbReference type="NCBI Taxonomy" id="578113"/>
    <lineage>
        <taxon>Eukaryota</taxon>
        <taxon>Fungi</taxon>
        <taxon>Dikarya</taxon>
        <taxon>Ascomycota</taxon>
        <taxon>Pezizomycotina</taxon>
        <taxon>Sordariomycetes</taxon>
        <taxon>Sordariomycetidae</taxon>
        <taxon>Diaporthales</taxon>
        <taxon>Cytosporaceae</taxon>
        <taxon>Cytospora</taxon>
    </lineage>
</organism>
<reference evidence="3" key="1">
    <citation type="submission" date="2014-12" db="EMBL/GenBank/DDBJ databases">
        <title>Genome Sequence of Valsa Canker Pathogens Uncovers a Specific Adaption of Colonization on Woody Bark.</title>
        <authorList>
            <person name="Yin Z."/>
            <person name="Liu H."/>
            <person name="Gao X."/>
            <person name="Li Z."/>
            <person name="Song N."/>
            <person name="Ke X."/>
            <person name="Dai Q."/>
            <person name="Wu Y."/>
            <person name="Sun Y."/>
            <person name="Xu J.-R."/>
            <person name="Kang Z.K."/>
            <person name="Wang L."/>
            <person name="Huang L."/>
        </authorList>
    </citation>
    <scope>NUCLEOTIDE SEQUENCE [LARGE SCALE GENOMIC DNA]</scope>
    <source>
        <strain evidence="3">SXYL134</strain>
    </source>
</reference>
<dbReference type="EMBL" id="KN714821">
    <property type="protein sequence ID" value="KUI62583.1"/>
    <property type="molecule type" value="Genomic_DNA"/>
</dbReference>
<name>A0A194VFC4_CYTMA</name>
<dbReference type="AlphaFoldDB" id="A0A194VFC4"/>
<accession>A0A194VFC4</accession>
<gene>
    <name evidence="2" type="ORF">VP1G_09712</name>
</gene>
<protein>
    <submittedName>
        <fullName evidence="2">Uncharacterized protein</fullName>
    </submittedName>
</protein>
<evidence type="ECO:0000313" key="2">
    <source>
        <dbReference type="EMBL" id="KUI62583.1"/>
    </source>
</evidence>
<sequence length="188" mass="21625">MAVLKGFVLETCSGLAQEIRAVKEGIATKEELYAIRQELHTTKEQLRTTKEELYATKGELHANMEELQVSDEVYGLAEDEVDHLLDQTKMNIKEELVEEPTREQKYCLNQAINEFDFYTVGEVDGQLTEMQQRLTRLQERCIGLDQAIEQLDVYTNGEVEERLDQVERHCEGINNLETEEMVLGAKVN</sequence>
<proteinExistence type="predicted"/>
<evidence type="ECO:0000313" key="3">
    <source>
        <dbReference type="Proteomes" id="UP000078576"/>
    </source>
</evidence>
<evidence type="ECO:0000256" key="1">
    <source>
        <dbReference type="SAM" id="Coils"/>
    </source>
</evidence>
<dbReference type="OrthoDB" id="3227535at2759"/>
<keyword evidence="1" id="KW-0175">Coiled coil</keyword>
<dbReference type="Proteomes" id="UP000078576">
    <property type="component" value="Unassembled WGS sequence"/>
</dbReference>
<feature type="coiled-coil region" evidence="1">
    <location>
        <begin position="120"/>
        <end position="147"/>
    </location>
</feature>